<protein>
    <submittedName>
        <fullName evidence="1">Uncharacterized protein</fullName>
    </submittedName>
</protein>
<dbReference type="EMBL" id="CAGA01000022">
    <property type="protein sequence ID" value="CCE30462.1"/>
    <property type="molecule type" value="Genomic_DNA"/>
</dbReference>
<evidence type="ECO:0000313" key="2">
    <source>
        <dbReference type="Proteomes" id="UP000016801"/>
    </source>
</evidence>
<dbReference type="OrthoDB" id="2156052at2759"/>
<dbReference type="STRING" id="1111077.M1VW11"/>
<name>M1VW11_CLAP2</name>
<sequence length="224" mass="25503">MIGDDEFWRQLRAAEARALEVELDYNGPSTCSQTQAREQVVVIDAVNRLLKRSVQDPTLRETFGIAADAKVSFDDFLDGQWCSYETPDVGLEPVLHVLWETGLDGEIVIELSHVMDKSHQTGDVFVSESRRLAAAAITQLYAAMIQKRVRFGYIDTGEVKVFLRIGEDPSLVEYYLTIPSRDVEAEGDAEQRLVCISHQLHKFSRLRFSRFNRQHPTRIGLMRS</sequence>
<keyword evidence="2" id="KW-1185">Reference proteome</keyword>
<reference evidence="1 2" key="1">
    <citation type="journal article" date="2013" name="PLoS Genet.">
        <title>Plant-symbiotic fungi as chemical engineers: Multi-genome analysis of the Clavicipitaceae reveals dynamics of alkaloid loci.</title>
        <authorList>
            <person name="Schardl C.L."/>
            <person name="Young C.A."/>
            <person name="Hesse U."/>
            <person name="Amyotte S.G."/>
            <person name="Andreeva K."/>
            <person name="Calie P.J."/>
            <person name="Fleetwood D.J."/>
            <person name="Haws D.C."/>
            <person name="Moore N."/>
            <person name="Oeser B."/>
            <person name="Panaccione D.G."/>
            <person name="Schweri K.K."/>
            <person name="Voisey C.R."/>
            <person name="Farman M.L."/>
            <person name="Jaromczyk J.W."/>
            <person name="Roe B.A."/>
            <person name="O'Sullivan D.M."/>
            <person name="Scott B."/>
            <person name="Tudzynski P."/>
            <person name="An Z."/>
            <person name="Arnaoudova E.G."/>
            <person name="Bullock C.T."/>
            <person name="Charlton N.D."/>
            <person name="Chen L."/>
            <person name="Cox M."/>
            <person name="Dinkins R.D."/>
            <person name="Florea S."/>
            <person name="Glenn A.E."/>
            <person name="Gordon A."/>
            <person name="Gueldener U."/>
            <person name="Harris D.R."/>
            <person name="Hollin W."/>
            <person name="Jaromczyk J."/>
            <person name="Johnson R.D."/>
            <person name="Khan A.K."/>
            <person name="Leistner E."/>
            <person name="Leuchtmann A."/>
            <person name="Li C."/>
            <person name="Liu J."/>
            <person name="Liu J."/>
            <person name="Liu M."/>
            <person name="Mace W."/>
            <person name="Machado C."/>
            <person name="Nagabhyru P."/>
            <person name="Pan J."/>
            <person name="Schmid J."/>
            <person name="Sugawara K."/>
            <person name="Steiner U."/>
            <person name="Takach J.E."/>
            <person name="Tanaka E."/>
            <person name="Webb J.S."/>
            <person name="Wilson E.V."/>
            <person name="Wiseman J.L."/>
            <person name="Yoshida R."/>
            <person name="Zeng Z."/>
        </authorList>
    </citation>
    <scope>NUCLEOTIDE SEQUENCE [LARGE SCALE GENOMIC DNA]</scope>
    <source>
        <strain evidence="1 2">20.1</strain>
    </source>
</reference>
<comment type="caution">
    <text evidence="1">The sequence shown here is derived from an EMBL/GenBank/DDBJ whole genome shotgun (WGS) entry which is preliminary data.</text>
</comment>
<gene>
    <name evidence="1" type="ORF">CPUR_04310</name>
</gene>
<proteinExistence type="predicted"/>
<dbReference type="HOGENOM" id="CLU_1001173_0_0_1"/>
<accession>M1VW11</accession>
<dbReference type="VEuPathDB" id="FungiDB:CPUR_04310"/>
<dbReference type="AlphaFoldDB" id="M1VW11"/>
<evidence type="ECO:0000313" key="1">
    <source>
        <dbReference type="EMBL" id="CCE30462.1"/>
    </source>
</evidence>
<organism evidence="1 2">
    <name type="scientific">Claviceps purpurea (strain 20.1)</name>
    <name type="common">Ergot fungus</name>
    <name type="synonym">Sphacelia segetum</name>
    <dbReference type="NCBI Taxonomy" id="1111077"/>
    <lineage>
        <taxon>Eukaryota</taxon>
        <taxon>Fungi</taxon>
        <taxon>Dikarya</taxon>
        <taxon>Ascomycota</taxon>
        <taxon>Pezizomycotina</taxon>
        <taxon>Sordariomycetes</taxon>
        <taxon>Hypocreomycetidae</taxon>
        <taxon>Hypocreales</taxon>
        <taxon>Clavicipitaceae</taxon>
        <taxon>Claviceps</taxon>
    </lineage>
</organism>
<dbReference type="Proteomes" id="UP000016801">
    <property type="component" value="Unassembled WGS sequence"/>
</dbReference>